<dbReference type="GO" id="GO:0140359">
    <property type="term" value="F:ABC-type transporter activity"/>
    <property type="evidence" value="ECO:0007669"/>
    <property type="project" value="InterPro"/>
</dbReference>
<dbReference type="Gene3D" id="3.40.50.300">
    <property type="entry name" value="P-loop containing nucleotide triphosphate hydrolases"/>
    <property type="match status" value="1"/>
</dbReference>
<dbReference type="InterPro" id="IPR013525">
    <property type="entry name" value="ABC2_TM"/>
</dbReference>
<reference evidence="12" key="2">
    <citation type="submission" date="2025-08" db="UniProtKB">
        <authorList>
            <consortium name="RefSeq"/>
        </authorList>
    </citation>
    <scope>IDENTIFICATION</scope>
    <source>
        <tissue evidence="12">Leaf</tissue>
    </source>
</reference>
<evidence type="ECO:0000256" key="5">
    <source>
        <dbReference type="ARBA" id="ARBA00022840"/>
    </source>
</evidence>
<feature type="transmembrane region" description="Helical" evidence="9">
    <location>
        <begin position="298"/>
        <end position="320"/>
    </location>
</feature>
<keyword evidence="2" id="KW-0813">Transport</keyword>
<protein>
    <submittedName>
        <fullName evidence="12">ABC transporter G family member 4-like</fullName>
    </submittedName>
</protein>
<dbReference type="AlphaFoldDB" id="A0A6P5EEK8"/>
<evidence type="ECO:0000256" key="4">
    <source>
        <dbReference type="ARBA" id="ARBA00022741"/>
    </source>
</evidence>
<dbReference type="InterPro" id="IPR050352">
    <property type="entry name" value="ABCG_transporters"/>
</dbReference>
<evidence type="ECO:0000256" key="3">
    <source>
        <dbReference type="ARBA" id="ARBA00022692"/>
    </source>
</evidence>
<dbReference type="PROSITE" id="PS50893">
    <property type="entry name" value="ABC_TRANSPORTER_2"/>
    <property type="match status" value="1"/>
</dbReference>
<feature type="transmembrane region" description="Helical" evidence="9">
    <location>
        <begin position="341"/>
        <end position="369"/>
    </location>
</feature>
<dbReference type="PANTHER" id="PTHR48041:SF27">
    <property type="entry name" value="ABC TRANSPORTER G FAMILY MEMBER 8"/>
    <property type="match status" value="1"/>
</dbReference>
<evidence type="ECO:0000313" key="12">
    <source>
        <dbReference type="RefSeq" id="XP_020081821.1"/>
    </source>
</evidence>
<dbReference type="InterPro" id="IPR003439">
    <property type="entry name" value="ABC_transporter-like_ATP-bd"/>
</dbReference>
<dbReference type="InterPro" id="IPR027417">
    <property type="entry name" value="P-loop_NTPase"/>
</dbReference>
<keyword evidence="4" id="KW-0547">Nucleotide-binding</keyword>
<sequence length="370" mass="39146">LLAVVGPSGAGKSTLLDILSARTLPSHGLLLLNSLPLHPASFRKLSAHVPQLDSSLPLLTVSETFAFASSLLSPRNKSTTAADAVASLLCDLRLSHAAHTRVSIGLALLRDPGVLLLDEPTSGLDSSSAHLVLQTLRAAAAARAAAVVLSIHQPSSRLLSSVDSLLLLSKGSVVHFGSLASLDAHLLSLGLSVPAQLNPLEYAMELLHQLPHPKPTTPSVSLPRKQEETKPASPWETPAYSSSRAGEIGALYGRSWKVVYRTKQLLLTNFLEALLVGLLLGTLYINAGYGEDGARKRLGLFAFTLTFLLSATTETLPIFVCERPILIREASSGLYRLSSHVAVALLYSATVYFLAGLCAAPAAFATFVLI</sequence>
<feature type="transmembrane region" description="Helical" evidence="9">
    <location>
        <begin position="265"/>
        <end position="286"/>
    </location>
</feature>
<evidence type="ECO:0000256" key="1">
    <source>
        <dbReference type="ARBA" id="ARBA00004141"/>
    </source>
</evidence>
<feature type="non-terminal residue" evidence="12">
    <location>
        <position position="1"/>
    </location>
</feature>
<evidence type="ECO:0000256" key="8">
    <source>
        <dbReference type="SAM" id="MobiDB-lite"/>
    </source>
</evidence>
<dbReference type="Proteomes" id="UP000515123">
    <property type="component" value="Unplaced"/>
</dbReference>
<keyword evidence="11" id="KW-1185">Reference proteome</keyword>
<evidence type="ECO:0000259" key="10">
    <source>
        <dbReference type="PROSITE" id="PS50893"/>
    </source>
</evidence>
<evidence type="ECO:0000256" key="9">
    <source>
        <dbReference type="SAM" id="Phobius"/>
    </source>
</evidence>
<dbReference type="SMART" id="SM00382">
    <property type="entry name" value="AAA"/>
    <property type="match status" value="1"/>
</dbReference>
<keyword evidence="7 9" id="KW-0472">Membrane</keyword>
<dbReference type="GeneID" id="109705501"/>
<dbReference type="InterPro" id="IPR043926">
    <property type="entry name" value="ABCG_dom"/>
</dbReference>
<dbReference type="Pfam" id="PF00005">
    <property type="entry name" value="ABC_tran"/>
    <property type="match status" value="1"/>
</dbReference>
<evidence type="ECO:0000256" key="6">
    <source>
        <dbReference type="ARBA" id="ARBA00022989"/>
    </source>
</evidence>
<dbReference type="InterPro" id="IPR003593">
    <property type="entry name" value="AAA+_ATPase"/>
</dbReference>
<feature type="domain" description="ABC transporter" evidence="10">
    <location>
        <begin position="1"/>
        <end position="195"/>
    </location>
</feature>
<name>A0A6P5EEK8_ANACO</name>
<reference evidence="11" key="1">
    <citation type="journal article" date="2015" name="Nat. Genet.">
        <title>The pineapple genome and the evolution of CAM photosynthesis.</title>
        <authorList>
            <person name="Ming R."/>
            <person name="VanBuren R."/>
            <person name="Wai C.M."/>
            <person name="Tang H."/>
            <person name="Schatz M.C."/>
            <person name="Bowers J.E."/>
            <person name="Lyons E."/>
            <person name="Wang M.L."/>
            <person name="Chen J."/>
            <person name="Biggers E."/>
            <person name="Zhang J."/>
            <person name="Huang L."/>
            <person name="Zhang L."/>
            <person name="Miao W."/>
            <person name="Zhang J."/>
            <person name="Ye Z."/>
            <person name="Miao C."/>
            <person name="Lin Z."/>
            <person name="Wang H."/>
            <person name="Zhou H."/>
            <person name="Yim W.C."/>
            <person name="Priest H.D."/>
            <person name="Zheng C."/>
            <person name="Woodhouse M."/>
            <person name="Edger P.P."/>
            <person name="Guyot R."/>
            <person name="Guo H.B."/>
            <person name="Guo H."/>
            <person name="Zheng G."/>
            <person name="Singh R."/>
            <person name="Sharma A."/>
            <person name="Min X."/>
            <person name="Zheng Y."/>
            <person name="Lee H."/>
            <person name="Gurtowski J."/>
            <person name="Sedlazeck F.J."/>
            <person name="Harkess A."/>
            <person name="McKain M.R."/>
            <person name="Liao Z."/>
            <person name="Fang J."/>
            <person name="Liu J."/>
            <person name="Zhang X."/>
            <person name="Zhang Q."/>
            <person name="Hu W."/>
            <person name="Qin Y."/>
            <person name="Wang K."/>
            <person name="Chen L.Y."/>
            <person name="Shirley N."/>
            <person name="Lin Y.R."/>
            <person name="Liu L.Y."/>
            <person name="Hernandez A.G."/>
            <person name="Wright C.L."/>
            <person name="Bulone V."/>
            <person name="Tuskan G.A."/>
            <person name="Heath K."/>
            <person name="Zee F."/>
            <person name="Moore P.H."/>
            <person name="Sunkar R."/>
            <person name="Leebens-Mack J.H."/>
            <person name="Mockler T."/>
            <person name="Bennetzen J.L."/>
            <person name="Freeling M."/>
            <person name="Sankoff D."/>
            <person name="Paterson A.H."/>
            <person name="Zhu X."/>
            <person name="Yang X."/>
            <person name="Smith J.A."/>
            <person name="Cushman J.C."/>
            <person name="Paull R.E."/>
            <person name="Yu Q."/>
        </authorList>
    </citation>
    <scope>NUCLEOTIDE SEQUENCE [LARGE SCALE GENOMIC DNA]</scope>
    <source>
        <strain evidence="11">cv. F153</strain>
    </source>
</reference>
<evidence type="ECO:0000256" key="2">
    <source>
        <dbReference type="ARBA" id="ARBA00022448"/>
    </source>
</evidence>
<gene>
    <name evidence="12" type="primary">LOC109705501</name>
</gene>
<comment type="subcellular location">
    <subcellularLocation>
        <location evidence="1">Membrane</location>
        <topology evidence="1">Multi-pass membrane protein</topology>
    </subcellularLocation>
</comment>
<dbReference type="Pfam" id="PF01061">
    <property type="entry name" value="ABC2_membrane"/>
    <property type="match status" value="1"/>
</dbReference>
<keyword evidence="5" id="KW-0067">ATP-binding</keyword>
<organism evidence="11 12">
    <name type="scientific">Ananas comosus</name>
    <name type="common">Pineapple</name>
    <name type="synonym">Ananas ananas</name>
    <dbReference type="NCBI Taxonomy" id="4615"/>
    <lineage>
        <taxon>Eukaryota</taxon>
        <taxon>Viridiplantae</taxon>
        <taxon>Streptophyta</taxon>
        <taxon>Embryophyta</taxon>
        <taxon>Tracheophyta</taxon>
        <taxon>Spermatophyta</taxon>
        <taxon>Magnoliopsida</taxon>
        <taxon>Liliopsida</taxon>
        <taxon>Poales</taxon>
        <taxon>Bromeliaceae</taxon>
        <taxon>Bromelioideae</taxon>
        <taxon>Ananas</taxon>
    </lineage>
</organism>
<dbReference type="GO" id="GO:0016020">
    <property type="term" value="C:membrane"/>
    <property type="evidence" value="ECO:0007669"/>
    <property type="project" value="UniProtKB-SubCell"/>
</dbReference>
<dbReference type="PANTHER" id="PTHR48041">
    <property type="entry name" value="ABC TRANSPORTER G FAMILY MEMBER 28"/>
    <property type="match status" value="1"/>
</dbReference>
<evidence type="ECO:0000313" key="11">
    <source>
        <dbReference type="Proteomes" id="UP000515123"/>
    </source>
</evidence>
<dbReference type="SUPFAM" id="SSF52540">
    <property type="entry name" value="P-loop containing nucleoside triphosphate hydrolases"/>
    <property type="match status" value="1"/>
</dbReference>
<dbReference type="OrthoDB" id="66620at2759"/>
<accession>A0A6P5EEK8</accession>
<dbReference type="RefSeq" id="XP_020081821.1">
    <property type="nucleotide sequence ID" value="XM_020226232.1"/>
</dbReference>
<proteinExistence type="predicted"/>
<feature type="region of interest" description="Disordered" evidence="8">
    <location>
        <begin position="214"/>
        <end position="238"/>
    </location>
</feature>
<keyword evidence="3 9" id="KW-0812">Transmembrane</keyword>
<dbReference type="Pfam" id="PF19055">
    <property type="entry name" value="ABC2_membrane_7"/>
    <property type="match status" value="1"/>
</dbReference>
<dbReference type="GO" id="GO:0016887">
    <property type="term" value="F:ATP hydrolysis activity"/>
    <property type="evidence" value="ECO:0007669"/>
    <property type="project" value="InterPro"/>
</dbReference>
<dbReference type="GO" id="GO:0005524">
    <property type="term" value="F:ATP binding"/>
    <property type="evidence" value="ECO:0007669"/>
    <property type="project" value="UniProtKB-KW"/>
</dbReference>
<evidence type="ECO:0000256" key="7">
    <source>
        <dbReference type="ARBA" id="ARBA00023136"/>
    </source>
</evidence>
<keyword evidence="6 9" id="KW-1133">Transmembrane helix</keyword>
<feature type="non-terminal residue" evidence="12">
    <location>
        <position position="370"/>
    </location>
</feature>